<gene>
    <name evidence="2" type="ORF">FRACYDRAFT_186756</name>
</gene>
<evidence type="ECO:0000256" key="1">
    <source>
        <dbReference type="SAM" id="MobiDB-lite"/>
    </source>
</evidence>
<dbReference type="AlphaFoldDB" id="A0A1E7FB47"/>
<accession>A0A1E7FB47</accession>
<dbReference type="InterPro" id="IPR013783">
    <property type="entry name" value="Ig-like_fold"/>
</dbReference>
<feature type="compositionally biased region" description="Low complexity" evidence="1">
    <location>
        <begin position="1"/>
        <end position="13"/>
    </location>
</feature>
<dbReference type="EMBL" id="KV784359">
    <property type="protein sequence ID" value="OEU15367.1"/>
    <property type="molecule type" value="Genomic_DNA"/>
</dbReference>
<keyword evidence="3" id="KW-1185">Reference proteome</keyword>
<organism evidence="2 3">
    <name type="scientific">Fragilariopsis cylindrus CCMP1102</name>
    <dbReference type="NCBI Taxonomy" id="635003"/>
    <lineage>
        <taxon>Eukaryota</taxon>
        <taxon>Sar</taxon>
        <taxon>Stramenopiles</taxon>
        <taxon>Ochrophyta</taxon>
        <taxon>Bacillariophyta</taxon>
        <taxon>Bacillariophyceae</taxon>
        <taxon>Bacillariophycidae</taxon>
        <taxon>Bacillariales</taxon>
        <taxon>Bacillariaceae</taxon>
        <taxon>Fragilariopsis</taxon>
    </lineage>
</organism>
<dbReference type="Proteomes" id="UP000095751">
    <property type="component" value="Unassembled WGS sequence"/>
</dbReference>
<name>A0A1E7FB47_9STRA</name>
<proteinExistence type="predicted"/>
<dbReference type="OrthoDB" id="188898at2759"/>
<sequence length="269" mass="29457">MGYLDDLAADLSAPDSNPIPAEEAREANVMSKDKIVGAGPGDWDSYVEFDEFDGGDGQMGVAGDGNKGLDKFDMSTIAKSKSMSAKNAWGTNTGYADTLIEQGVDTSRAQQLENWHNQQEVLQKRKAQRSLTEDFDSVDSTEDENWRNLASFGVERNQEFDMDEAFGAVAADTNIEGTIDLTGQMNAGYAVHEMSLKNPYMGFADFRAAFTDDSPKEFTCSPSEGALKQREATDFTVKFKAQGPGVVEGYLVIETEDFKKTWKVIGRTG</sequence>
<evidence type="ECO:0000313" key="3">
    <source>
        <dbReference type="Proteomes" id="UP000095751"/>
    </source>
</evidence>
<dbReference type="KEGG" id="fcy:FRACYDRAFT_186756"/>
<feature type="region of interest" description="Disordered" evidence="1">
    <location>
        <begin position="1"/>
        <end position="26"/>
    </location>
</feature>
<protein>
    <submittedName>
        <fullName evidence="2">Uncharacterized protein</fullName>
    </submittedName>
</protein>
<dbReference type="InParanoid" id="A0A1E7FB47"/>
<evidence type="ECO:0000313" key="2">
    <source>
        <dbReference type="EMBL" id="OEU15367.1"/>
    </source>
</evidence>
<reference evidence="2 3" key="1">
    <citation type="submission" date="2016-09" db="EMBL/GenBank/DDBJ databases">
        <title>Extensive genetic diversity and differential bi-allelic expression allows diatom success in the polar Southern Ocean.</title>
        <authorList>
            <consortium name="DOE Joint Genome Institute"/>
            <person name="Mock T."/>
            <person name="Otillar R.P."/>
            <person name="Strauss J."/>
            <person name="Dupont C."/>
            <person name="Frickenhaus S."/>
            <person name="Maumus F."/>
            <person name="Mcmullan M."/>
            <person name="Sanges R."/>
            <person name="Schmutz J."/>
            <person name="Toseland A."/>
            <person name="Valas R."/>
            <person name="Veluchamy A."/>
            <person name="Ward B.J."/>
            <person name="Allen A."/>
            <person name="Barry K."/>
            <person name="Falciatore A."/>
            <person name="Ferrante M."/>
            <person name="Fortunato A.E."/>
            <person name="Gloeckner G."/>
            <person name="Gruber A."/>
            <person name="Hipkin R."/>
            <person name="Janech M."/>
            <person name="Kroth P."/>
            <person name="Leese F."/>
            <person name="Lindquist E."/>
            <person name="Lyon B.R."/>
            <person name="Martin J."/>
            <person name="Mayer C."/>
            <person name="Parker M."/>
            <person name="Quesneville H."/>
            <person name="Raymond J."/>
            <person name="Uhlig C."/>
            <person name="Valentin K.U."/>
            <person name="Worden A.Z."/>
            <person name="Armbrust E.V."/>
            <person name="Bowler C."/>
            <person name="Green B."/>
            <person name="Moulton V."/>
            <person name="Van Oosterhout C."/>
            <person name="Grigoriev I."/>
        </authorList>
    </citation>
    <scope>NUCLEOTIDE SEQUENCE [LARGE SCALE GENOMIC DNA]</scope>
    <source>
        <strain evidence="2 3">CCMP1102</strain>
    </source>
</reference>
<dbReference type="Gene3D" id="2.60.40.10">
    <property type="entry name" value="Immunoglobulins"/>
    <property type="match status" value="1"/>
</dbReference>